<proteinExistence type="predicted"/>
<dbReference type="AlphaFoldDB" id="A0A8S4R0H0"/>
<protein>
    <submittedName>
        <fullName evidence="2">Jg918 protein</fullName>
    </submittedName>
</protein>
<dbReference type="OrthoDB" id="7473766at2759"/>
<dbReference type="EMBL" id="CAKXAJ010023886">
    <property type="protein sequence ID" value="CAH2228155.1"/>
    <property type="molecule type" value="Genomic_DNA"/>
</dbReference>
<comment type="caution">
    <text evidence="2">The sequence shown here is derived from an EMBL/GenBank/DDBJ whole genome shotgun (WGS) entry which is preliminary data.</text>
</comment>
<evidence type="ECO:0000256" key="1">
    <source>
        <dbReference type="SAM" id="MobiDB-lite"/>
    </source>
</evidence>
<feature type="compositionally biased region" description="Basic and acidic residues" evidence="1">
    <location>
        <begin position="98"/>
        <end position="109"/>
    </location>
</feature>
<evidence type="ECO:0000313" key="3">
    <source>
        <dbReference type="Proteomes" id="UP000838756"/>
    </source>
</evidence>
<organism evidence="2 3">
    <name type="scientific">Pararge aegeria aegeria</name>
    <dbReference type="NCBI Taxonomy" id="348720"/>
    <lineage>
        <taxon>Eukaryota</taxon>
        <taxon>Metazoa</taxon>
        <taxon>Ecdysozoa</taxon>
        <taxon>Arthropoda</taxon>
        <taxon>Hexapoda</taxon>
        <taxon>Insecta</taxon>
        <taxon>Pterygota</taxon>
        <taxon>Neoptera</taxon>
        <taxon>Endopterygota</taxon>
        <taxon>Lepidoptera</taxon>
        <taxon>Glossata</taxon>
        <taxon>Ditrysia</taxon>
        <taxon>Papilionoidea</taxon>
        <taxon>Nymphalidae</taxon>
        <taxon>Satyrinae</taxon>
        <taxon>Satyrini</taxon>
        <taxon>Parargina</taxon>
        <taxon>Pararge</taxon>
    </lineage>
</organism>
<accession>A0A8S4R0H0</accession>
<gene>
    <name evidence="2" type="primary">jg918</name>
    <name evidence="2" type="ORF">PAEG_LOCUS8247</name>
</gene>
<sequence>MLALELCCPPASPAAKPARRLGHCAAELASRRFVLVSQVQSEKQLVVNYVSREWQRIAGNELVPGSPLRGRTRSLGAAKTLMIPRRKHNASSGSLPAPDDKHASNDYIREYPPAAAPHRGMGQSHSFPA</sequence>
<reference evidence="2" key="1">
    <citation type="submission" date="2022-03" db="EMBL/GenBank/DDBJ databases">
        <authorList>
            <person name="Lindestad O."/>
        </authorList>
    </citation>
    <scope>NUCLEOTIDE SEQUENCE</scope>
</reference>
<evidence type="ECO:0000313" key="2">
    <source>
        <dbReference type="EMBL" id="CAH2228155.1"/>
    </source>
</evidence>
<name>A0A8S4R0H0_9NEOP</name>
<keyword evidence="3" id="KW-1185">Reference proteome</keyword>
<feature type="region of interest" description="Disordered" evidence="1">
    <location>
        <begin position="83"/>
        <end position="129"/>
    </location>
</feature>
<dbReference type="Proteomes" id="UP000838756">
    <property type="component" value="Unassembled WGS sequence"/>
</dbReference>